<evidence type="ECO:0000256" key="1">
    <source>
        <dbReference type="ARBA" id="ARBA00004613"/>
    </source>
</evidence>
<evidence type="ECO:0000256" key="6">
    <source>
        <dbReference type="SAM" id="SignalP"/>
    </source>
</evidence>
<comment type="subcellular location">
    <subcellularLocation>
        <location evidence="1">Secreted</location>
    </subcellularLocation>
</comment>
<evidence type="ECO:0000256" key="5">
    <source>
        <dbReference type="ARBA" id="ARBA00022729"/>
    </source>
</evidence>
<dbReference type="GO" id="GO:0071858">
    <property type="term" value="F:corazonin receptor binding"/>
    <property type="evidence" value="ECO:0007669"/>
    <property type="project" value="InterPro"/>
</dbReference>
<keyword evidence="5 6" id="KW-0732">Signal</keyword>
<dbReference type="Pfam" id="PF17308">
    <property type="entry name" value="Corazonin"/>
    <property type="match status" value="1"/>
</dbReference>
<dbReference type="InterPro" id="IPR020190">
    <property type="entry name" value="Procorazonin"/>
</dbReference>
<evidence type="ECO:0000313" key="7">
    <source>
        <dbReference type="EMBL" id="WLV89612.1"/>
    </source>
</evidence>
<name>A0AA50EW11_GECLA</name>
<feature type="signal peptide" evidence="6">
    <location>
        <begin position="1"/>
        <end position="19"/>
    </location>
</feature>
<reference evidence="7" key="1">
    <citation type="submission" date="2023-05" db="EMBL/GenBank/DDBJ databases">
        <authorList>
            <person name="Tran N.M."/>
            <person name="Glendinning S."/>
            <person name="Mykles D.L."/>
            <person name="Elizur A."/>
            <person name="Ventura T."/>
        </authorList>
    </citation>
    <scope>NUCLEOTIDE SEQUENCE</scope>
</reference>
<dbReference type="AlphaFoldDB" id="A0AA50EW11"/>
<keyword evidence="4" id="KW-0964">Secreted</keyword>
<accession>A0AA50EW11</accession>
<evidence type="ECO:0000256" key="2">
    <source>
        <dbReference type="ARBA" id="ARBA00009635"/>
    </source>
</evidence>
<feature type="chain" id="PRO_5041232924" description="Pro-corazonin" evidence="6">
    <location>
        <begin position="20"/>
        <end position="111"/>
    </location>
</feature>
<organism evidence="7">
    <name type="scientific">Gecarcinus lateralis</name>
    <name type="common">Blackback land crab</name>
    <dbReference type="NCBI Taxonomy" id="6769"/>
    <lineage>
        <taxon>Eukaryota</taxon>
        <taxon>Metazoa</taxon>
        <taxon>Ecdysozoa</taxon>
        <taxon>Arthropoda</taxon>
        <taxon>Crustacea</taxon>
        <taxon>Multicrustacea</taxon>
        <taxon>Malacostraca</taxon>
        <taxon>Eumalacostraca</taxon>
        <taxon>Eucarida</taxon>
        <taxon>Decapoda</taxon>
        <taxon>Pleocyemata</taxon>
        <taxon>Brachyura</taxon>
        <taxon>Eubrachyura</taxon>
        <taxon>Grapsoidea</taxon>
        <taxon>Gecarcinidae</taxon>
        <taxon>Gecarcinus</taxon>
    </lineage>
</organism>
<dbReference type="GO" id="GO:0005576">
    <property type="term" value="C:extracellular region"/>
    <property type="evidence" value="ECO:0007669"/>
    <property type="project" value="UniProtKB-SubCell"/>
</dbReference>
<evidence type="ECO:0000256" key="3">
    <source>
        <dbReference type="ARBA" id="ARBA00014144"/>
    </source>
</evidence>
<sequence length="111" mass="12182">MVRRVTVLILAASLALAASQTFQYSRGWTNGRKRSDPAAVVALGSERRAGVDLLQEPRRNLQQQLQQQANPHHSLPRAVEERLRAVEAGVGALLRAAQNPVAAEPDYYAQN</sequence>
<comment type="similarity">
    <text evidence="2">Belongs to the corazonin family.</text>
</comment>
<dbReference type="EMBL" id="OR067765">
    <property type="protein sequence ID" value="WLV89612.1"/>
    <property type="molecule type" value="mRNA"/>
</dbReference>
<evidence type="ECO:0000256" key="4">
    <source>
        <dbReference type="ARBA" id="ARBA00022525"/>
    </source>
</evidence>
<protein>
    <recommendedName>
        <fullName evidence="3">Pro-corazonin</fullName>
    </recommendedName>
</protein>
<dbReference type="GO" id="GO:0045823">
    <property type="term" value="P:positive regulation of heart contraction"/>
    <property type="evidence" value="ECO:0007669"/>
    <property type="project" value="InterPro"/>
</dbReference>
<proteinExistence type="evidence at transcript level"/>